<dbReference type="EC" id="2.5.1.75" evidence="1"/>
<comment type="caution">
    <text evidence="1">The sequence shown here is derived from an EMBL/GenBank/DDBJ whole genome shotgun (WGS) entry which is preliminary data.</text>
</comment>
<dbReference type="EMBL" id="JBHUEA010000010">
    <property type="protein sequence ID" value="MFD1721517.1"/>
    <property type="molecule type" value="Genomic_DNA"/>
</dbReference>
<dbReference type="Gene3D" id="1.10.20.140">
    <property type="match status" value="1"/>
</dbReference>
<dbReference type="GO" id="GO:0052381">
    <property type="term" value="F:tRNA dimethylallyltransferase activity"/>
    <property type="evidence" value="ECO:0007669"/>
    <property type="project" value="UniProtKB-EC"/>
</dbReference>
<keyword evidence="2" id="KW-1185">Reference proteome</keyword>
<proteinExistence type="predicted"/>
<reference evidence="2" key="1">
    <citation type="journal article" date="2019" name="Int. J. Syst. Evol. Microbiol.">
        <title>The Global Catalogue of Microorganisms (GCM) 10K type strain sequencing project: providing services to taxonomists for standard genome sequencing and annotation.</title>
        <authorList>
            <consortium name="The Broad Institute Genomics Platform"/>
            <consortium name="The Broad Institute Genome Sequencing Center for Infectious Disease"/>
            <person name="Wu L."/>
            <person name="Ma J."/>
        </authorList>
    </citation>
    <scope>NUCLEOTIDE SEQUENCE [LARGE SCALE GENOMIC DNA]</scope>
    <source>
        <strain evidence="2">CGMCC 1.12471</strain>
    </source>
</reference>
<name>A0ABW4LE05_9MICO</name>
<accession>A0ABW4LE05</accession>
<dbReference type="Proteomes" id="UP001597347">
    <property type="component" value="Unassembled WGS sequence"/>
</dbReference>
<protein>
    <submittedName>
        <fullName evidence="1">tRNA (Adenosine(37)-N6)-dimethylallyltransferase</fullName>
        <ecNumber evidence="1">2.5.1.75</ecNumber>
    </submittedName>
</protein>
<sequence>MLRELDFPATDAGLRAELEAQAEALGPEALWRRLAEEDPVAAGRIHSANLRKVVRALEVVTLTGRPFAASLPEAAPLWRPAARFTVSMPNEPLAARLAERARRMWHEQGLLDEVRGLLPEGLADGPTASRAIGYAQGIAVLRGAMTPEDGLEETVRLTWRMVRRQRAWFGRDDEAVVLESGAAGNAEQVRDAALLG</sequence>
<dbReference type="RefSeq" id="WP_377933816.1">
    <property type="nucleotide sequence ID" value="NZ_JBHUEA010000010.1"/>
</dbReference>
<dbReference type="Gene3D" id="1.10.287.890">
    <property type="entry name" value="Crystal structure of tRNA isopentenylpyrophosphate transferase (bh2366) domain"/>
    <property type="match status" value="1"/>
</dbReference>
<organism evidence="1 2">
    <name type="scientific">Amnibacterium endophyticum</name>
    <dbReference type="NCBI Taxonomy" id="2109337"/>
    <lineage>
        <taxon>Bacteria</taxon>
        <taxon>Bacillati</taxon>
        <taxon>Actinomycetota</taxon>
        <taxon>Actinomycetes</taxon>
        <taxon>Micrococcales</taxon>
        <taxon>Microbacteriaceae</taxon>
        <taxon>Amnibacterium</taxon>
    </lineage>
</organism>
<gene>
    <name evidence="1" type="ORF">ACFSBI_08145</name>
</gene>
<keyword evidence="1" id="KW-0808">Transferase</keyword>
<evidence type="ECO:0000313" key="2">
    <source>
        <dbReference type="Proteomes" id="UP001597347"/>
    </source>
</evidence>
<dbReference type="Pfam" id="PF01715">
    <property type="entry name" value="IPPT"/>
    <property type="match status" value="1"/>
</dbReference>
<evidence type="ECO:0000313" key="1">
    <source>
        <dbReference type="EMBL" id="MFD1721517.1"/>
    </source>
</evidence>